<reference evidence="1 2" key="1">
    <citation type="submission" date="2014-07" db="EMBL/GenBank/DDBJ databases">
        <title>Expanding our view of genomic diversity in Candidatus Accumulibacter clades.</title>
        <authorList>
            <person name="Skennerton C.T."/>
            <person name="Barr J.J."/>
            <person name="Slater F.R."/>
            <person name="Bond P.L."/>
            <person name="Tyson G.W."/>
        </authorList>
    </citation>
    <scope>NUCLEOTIDE SEQUENCE [LARGE SCALE GENOMIC DNA]</scope>
    <source>
        <strain evidence="2">SK-01</strain>
    </source>
</reference>
<evidence type="ECO:0000313" key="1">
    <source>
        <dbReference type="EMBL" id="KFB69781.1"/>
    </source>
</evidence>
<name>A0A084Y4Y7_9PROT</name>
<comment type="caution">
    <text evidence="1">The sequence shown here is derived from an EMBL/GenBank/DDBJ whole genome shotgun (WGS) entry which is preliminary data.</text>
</comment>
<protein>
    <submittedName>
        <fullName evidence="1">Uncharacterized protein</fullName>
    </submittedName>
</protein>
<sequence length="66" mass="7079">MTLQYHAERVADEQCVDTTAIAQLCKTRVVTSQDGNLFVIDTHSGEVDVRQTAGHNVGGHGLTLLG</sequence>
<dbReference type="Proteomes" id="UP000019812">
    <property type="component" value="Unassembled WGS sequence"/>
</dbReference>
<gene>
    <name evidence="1" type="ORF">CAPSK01_000494</name>
</gene>
<organism evidence="1 2">
    <name type="scientific">Candidatus Accumulibacter vicinus</name>
    <dbReference type="NCBI Taxonomy" id="2954382"/>
    <lineage>
        <taxon>Bacteria</taxon>
        <taxon>Pseudomonadati</taxon>
        <taxon>Pseudomonadota</taxon>
        <taxon>Betaproteobacteria</taxon>
        <taxon>Candidatus Accumulibacter</taxon>
    </lineage>
</organism>
<accession>A0A084Y4Y7</accession>
<proteinExistence type="predicted"/>
<dbReference type="EMBL" id="JDSS02000007">
    <property type="protein sequence ID" value="KFB69781.1"/>
    <property type="molecule type" value="Genomic_DNA"/>
</dbReference>
<evidence type="ECO:0000313" key="2">
    <source>
        <dbReference type="Proteomes" id="UP000019812"/>
    </source>
</evidence>
<dbReference type="AlphaFoldDB" id="A0A084Y4Y7"/>